<dbReference type="AlphaFoldDB" id="A0A6C0HP18"/>
<proteinExistence type="predicted"/>
<protein>
    <submittedName>
        <fullName evidence="1">Uncharacterized protein</fullName>
    </submittedName>
</protein>
<dbReference type="EMBL" id="MN739999">
    <property type="protein sequence ID" value="QHT82421.1"/>
    <property type="molecule type" value="Genomic_DNA"/>
</dbReference>
<name>A0A6C0HP18_9ZZZZ</name>
<sequence length="166" mass="19093">MTLTRKIGGGKRTRCKTLSKKRCLKRKTCTLSKKTRKCSKRRKMHRGGAQKNNRFTLRLKATKNDIPLNNVSALPPSVKSSFMKYFKSEGEYEDDKFRYVAEPDEIKSIEFKGPYIKIKGETDKPLDDGDPDGFKAQVRYMRNEGLGEFTVEHDGDSYGCRELQIV</sequence>
<evidence type="ECO:0000313" key="1">
    <source>
        <dbReference type="EMBL" id="QHT82421.1"/>
    </source>
</evidence>
<reference evidence="1" key="1">
    <citation type="journal article" date="2020" name="Nature">
        <title>Giant virus diversity and host interactions through global metagenomics.</title>
        <authorList>
            <person name="Schulz F."/>
            <person name="Roux S."/>
            <person name="Paez-Espino D."/>
            <person name="Jungbluth S."/>
            <person name="Walsh D.A."/>
            <person name="Denef V.J."/>
            <person name="McMahon K.D."/>
            <person name="Konstantinidis K.T."/>
            <person name="Eloe-Fadrosh E.A."/>
            <person name="Kyrpides N.C."/>
            <person name="Woyke T."/>
        </authorList>
    </citation>
    <scope>NUCLEOTIDE SEQUENCE</scope>
    <source>
        <strain evidence="1">GVMAG-M-3300023184-161</strain>
    </source>
</reference>
<organism evidence="1">
    <name type="scientific">viral metagenome</name>
    <dbReference type="NCBI Taxonomy" id="1070528"/>
    <lineage>
        <taxon>unclassified sequences</taxon>
        <taxon>metagenomes</taxon>
        <taxon>organismal metagenomes</taxon>
    </lineage>
</organism>
<accession>A0A6C0HP18</accession>